<accession>A0A8K0JUA8</accession>
<dbReference type="PANTHER" id="PTHR12509:SF9">
    <property type="entry name" value="SPERM FLAGELLAR PROTEIN 1 ISOFORM X1"/>
    <property type="match status" value="1"/>
</dbReference>
<evidence type="ECO:0000313" key="3">
    <source>
        <dbReference type="Proteomes" id="UP000792457"/>
    </source>
</evidence>
<dbReference type="PANTHER" id="PTHR12509">
    <property type="entry name" value="SPERMATOGENESIS-ASSOCIATED 4-RELATED"/>
    <property type="match status" value="1"/>
</dbReference>
<dbReference type="InterPro" id="IPR052111">
    <property type="entry name" value="Spermatogenesis_Ciliary_MAP"/>
</dbReference>
<proteinExistence type="predicted"/>
<dbReference type="InterPro" id="IPR036872">
    <property type="entry name" value="CH_dom_sf"/>
</dbReference>
<dbReference type="OrthoDB" id="193300at2759"/>
<reference evidence="2" key="2">
    <citation type="submission" date="2017-10" db="EMBL/GenBank/DDBJ databases">
        <title>Ladona fulva Genome sequencing and assembly.</title>
        <authorList>
            <person name="Murali S."/>
            <person name="Richards S."/>
            <person name="Bandaranaike D."/>
            <person name="Bellair M."/>
            <person name="Blankenburg K."/>
            <person name="Chao H."/>
            <person name="Dinh H."/>
            <person name="Doddapaneni H."/>
            <person name="Dugan-Rocha S."/>
            <person name="Elkadiri S."/>
            <person name="Gnanaolivu R."/>
            <person name="Hernandez B."/>
            <person name="Skinner E."/>
            <person name="Javaid M."/>
            <person name="Lee S."/>
            <person name="Li M."/>
            <person name="Ming W."/>
            <person name="Munidasa M."/>
            <person name="Muniz J."/>
            <person name="Nguyen L."/>
            <person name="Hughes D."/>
            <person name="Osuji N."/>
            <person name="Pu L.-L."/>
            <person name="Puazo M."/>
            <person name="Qu C."/>
            <person name="Quiroz J."/>
            <person name="Raj R."/>
            <person name="Weissenberger G."/>
            <person name="Xin Y."/>
            <person name="Zou X."/>
            <person name="Han Y."/>
            <person name="Worley K."/>
            <person name="Muzny D."/>
            <person name="Gibbs R."/>
        </authorList>
    </citation>
    <scope>NUCLEOTIDE SEQUENCE</scope>
    <source>
        <strain evidence="2">Sampled in the wild</strain>
    </source>
</reference>
<sequence length="185" mass="21009">MNLKDEYEDIYAWVDRIPLTRRKKNISRDFSDAVLLAELLKQFFPTIVDIHNYSSVSSKCAKVSNWETLNRKVLRKLGISISKEMILDLVSSTPGAIERLLSVIRNSIESGIQRSEENTLDINAEITSTGVSTFEKGESTDSIRIESEDKSDDDELSLSMVEGLNNLRCMWSVCEGLDQVKIERE</sequence>
<evidence type="ECO:0000259" key="1">
    <source>
        <dbReference type="PROSITE" id="PS50021"/>
    </source>
</evidence>
<dbReference type="GO" id="GO:0005930">
    <property type="term" value="C:axoneme"/>
    <property type="evidence" value="ECO:0007669"/>
    <property type="project" value="TreeGrafter"/>
</dbReference>
<dbReference type="Gene3D" id="1.10.418.10">
    <property type="entry name" value="Calponin-like domain"/>
    <property type="match status" value="1"/>
</dbReference>
<protein>
    <recommendedName>
        <fullName evidence="1">Calponin-homology (CH) domain-containing protein</fullName>
    </recommendedName>
</protein>
<gene>
    <name evidence="2" type="ORF">J437_LFUL002994</name>
</gene>
<dbReference type="AlphaFoldDB" id="A0A8K0JUA8"/>
<evidence type="ECO:0000313" key="2">
    <source>
        <dbReference type="EMBL" id="KAG8222374.1"/>
    </source>
</evidence>
<dbReference type="Pfam" id="PF06294">
    <property type="entry name" value="CH_2"/>
    <property type="match status" value="1"/>
</dbReference>
<dbReference type="FunFam" id="1.10.418.10:FF:000059">
    <property type="entry name" value="RIKEN cDNA 6430531B16 gene"/>
    <property type="match status" value="1"/>
</dbReference>
<dbReference type="SUPFAM" id="SSF47576">
    <property type="entry name" value="Calponin-homology domain, CH-domain"/>
    <property type="match status" value="1"/>
</dbReference>
<dbReference type="GO" id="GO:0051493">
    <property type="term" value="P:regulation of cytoskeleton organization"/>
    <property type="evidence" value="ECO:0007669"/>
    <property type="project" value="TreeGrafter"/>
</dbReference>
<dbReference type="GO" id="GO:0008017">
    <property type="term" value="F:microtubule binding"/>
    <property type="evidence" value="ECO:0007669"/>
    <property type="project" value="TreeGrafter"/>
</dbReference>
<name>A0A8K0JUA8_LADFU</name>
<dbReference type="InterPro" id="IPR010441">
    <property type="entry name" value="CH_2"/>
</dbReference>
<feature type="domain" description="Calponin-homology (CH)" evidence="1">
    <location>
        <begin position="4"/>
        <end position="109"/>
    </location>
</feature>
<comment type="caution">
    <text evidence="2">The sequence shown here is derived from an EMBL/GenBank/DDBJ whole genome shotgun (WGS) entry which is preliminary data.</text>
</comment>
<dbReference type="EMBL" id="KZ308132">
    <property type="protein sequence ID" value="KAG8222374.1"/>
    <property type="molecule type" value="Genomic_DNA"/>
</dbReference>
<keyword evidence="3" id="KW-1185">Reference proteome</keyword>
<reference evidence="2" key="1">
    <citation type="submission" date="2013-04" db="EMBL/GenBank/DDBJ databases">
        <authorList>
            <person name="Qu J."/>
            <person name="Murali S.C."/>
            <person name="Bandaranaike D."/>
            <person name="Bellair M."/>
            <person name="Blankenburg K."/>
            <person name="Chao H."/>
            <person name="Dinh H."/>
            <person name="Doddapaneni H."/>
            <person name="Downs B."/>
            <person name="Dugan-Rocha S."/>
            <person name="Elkadiri S."/>
            <person name="Gnanaolivu R.D."/>
            <person name="Hernandez B."/>
            <person name="Javaid M."/>
            <person name="Jayaseelan J.C."/>
            <person name="Lee S."/>
            <person name="Li M."/>
            <person name="Ming W."/>
            <person name="Munidasa M."/>
            <person name="Muniz J."/>
            <person name="Nguyen L."/>
            <person name="Ongeri F."/>
            <person name="Osuji N."/>
            <person name="Pu L.-L."/>
            <person name="Puazo M."/>
            <person name="Qu C."/>
            <person name="Quiroz J."/>
            <person name="Raj R."/>
            <person name="Weissenberger G."/>
            <person name="Xin Y."/>
            <person name="Zou X."/>
            <person name="Han Y."/>
            <person name="Richards S."/>
            <person name="Worley K."/>
            <person name="Muzny D."/>
            <person name="Gibbs R."/>
        </authorList>
    </citation>
    <scope>NUCLEOTIDE SEQUENCE</scope>
    <source>
        <strain evidence="2">Sampled in the wild</strain>
    </source>
</reference>
<dbReference type="PROSITE" id="PS50021">
    <property type="entry name" value="CH"/>
    <property type="match status" value="1"/>
</dbReference>
<dbReference type="Proteomes" id="UP000792457">
    <property type="component" value="Unassembled WGS sequence"/>
</dbReference>
<dbReference type="InterPro" id="IPR001715">
    <property type="entry name" value="CH_dom"/>
</dbReference>
<organism evidence="2 3">
    <name type="scientific">Ladona fulva</name>
    <name type="common">Scarce chaser dragonfly</name>
    <name type="synonym">Libellula fulva</name>
    <dbReference type="NCBI Taxonomy" id="123851"/>
    <lineage>
        <taxon>Eukaryota</taxon>
        <taxon>Metazoa</taxon>
        <taxon>Ecdysozoa</taxon>
        <taxon>Arthropoda</taxon>
        <taxon>Hexapoda</taxon>
        <taxon>Insecta</taxon>
        <taxon>Pterygota</taxon>
        <taxon>Palaeoptera</taxon>
        <taxon>Odonata</taxon>
        <taxon>Epiprocta</taxon>
        <taxon>Anisoptera</taxon>
        <taxon>Libelluloidea</taxon>
        <taxon>Libellulidae</taxon>
        <taxon>Ladona</taxon>
    </lineage>
</organism>